<organism evidence="1 2">
    <name type="scientific">Pangasius djambal</name>
    <dbReference type="NCBI Taxonomy" id="1691987"/>
    <lineage>
        <taxon>Eukaryota</taxon>
        <taxon>Metazoa</taxon>
        <taxon>Chordata</taxon>
        <taxon>Craniata</taxon>
        <taxon>Vertebrata</taxon>
        <taxon>Euteleostomi</taxon>
        <taxon>Actinopterygii</taxon>
        <taxon>Neopterygii</taxon>
        <taxon>Teleostei</taxon>
        <taxon>Ostariophysi</taxon>
        <taxon>Siluriformes</taxon>
        <taxon>Pangasiidae</taxon>
        <taxon>Pangasius</taxon>
    </lineage>
</organism>
<dbReference type="EMBL" id="CM040975">
    <property type="protein sequence ID" value="MCJ8728500.1"/>
    <property type="molecule type" value="Genomic_DNA"/>
</dbReference>
<gene>
    <name evidence="1" type="ORF">PDJAM_G00005210</name>
</gene>
<evidence type="ECO:0000313" key="1">
    <source>
        <dbReference type="EMBL" id="MCJ8728500.1"/>
    </source>
</evidence>
<keyword evidence="2" id="KW-1185">Reference proteome</keyword>
<proteinExistence type="predicted"/>
<accession>A0ACC5XYF9</accession>
<dbReference type="Proteomes" id="UP000830395">
    <property type="component" value="Chromosome 1"/>
</dbReference>
<sequence length="35" mass="3866">MSSETLFKTLPTYSATTEHVNIDLEFANAVSYVVS</sequence>
<evidence type="ECO:0000313" key="2">
    <source>
        <dbReference type="Proteomes" id="UP000830395"/>
    </source>
</evidence>
<protein>
    <submittedName>
        <fullName evidence="1">Uncharacterized protein</fullName>
    </submittedName>
</protein>
<name>A0ACC5XYF9_9TELE</name>
<comment type="caution">
    <text evidence="1">The sequence shown here is derived from an EMBL/GenBank/DDBJ whole genome shotgun (WGS) entry which is preliminary data.</text>
</comment>
<reference evidence="1" key="1">
    <citation type="submission" date="2020-02" db="EMBL/GenBank/DDBJ databases">
        <title>Genome sequencing of the panga catfish, Pangasius djambal.</title>
        <authorList>
            <person name="Wen M."/>
            <person name="Zahm M."/>
            <person name="Roques C."/>
            <person name="Cabau C."/>
            <person name="Klopp C."/>
            <person name="Donnadieu C."/>
            <person name="Jouanno E."/>
            <person name="Avarre J.-C."/>
            <person name="Campet M."/>
            <person name="Ha T."/>
            <person name="Dugue R."/>
            <person name="Lampietro C."/>
            <person name="Louis A."/>
            <person name="Herpin A."/>
            <person name="Echchiki A."/>
            <person name="Berthelot C."/>
            <person name="Parey E."/>
            <person name="Roest-Crollius H."/>
            <person name="Braasch I."/>
            <person name="Postlethwait J.H."/>
            <person name="Bobe J."/>
            <person name="Montfort J."/>
            <person name="Bouchez O."/>
            <person name="Begum T."/>
            <person name="Schartl M."/>
            <person name="Gustiano R."/>
            <person name="Guiguen Y."/>
        </authorList>
    </citation>
    <scope>NUCLEOTIDE SEQUENCE</scope>
    <source>
        <strain evidence="1">Pdj_M5554</strain>
    </source>
</reference>